<evidence type="ECO:0000313" key="2">
    <source>
        <dbReference type="Proteomes" id="UP000441032"/>
    </source>
</evidence>
<dbReference type="Proteomes" id="UP000441032">
    <property type="component" value="Unassembled WGS sequence"/>
</dbReference>
<gene>
    <name evidence="1" type="ORF">GJQ57_05795</name>
</gene>
<reference evidence="1 2" key="1">
    <citation type="submission" date="2019-11" db="EMBL/GenBank/DDBJ databases">
        <title>Phenotypic characterization of an OXA-22 and OXA-60 co-producing Ralstonia pickettii clinical strain.</title>
        <authorList>
            <person name="He F."/>
        </authorList>
    </citation>
    <scope>NUCLEOTIDE SEQUENCE [LARGE SCALE GENOMIC DNA]</scope>
    <source>
        <strain evidence="1 2">PSLESD1</strain>
    </source>
</reference>
<dbReference type="RefSeq" id="WP_154206126.1">
    <property type="nucleotide sequence ID" value="NZ_WJYN01000002.1"/>
</dbReference>
<comment type="caution">
    <text evidence="1">The sequence shown here is derived from an EMBL/GenBank/DDBJ whole genome shotgun (WGS) entry which is preliminary data.</text>
</comment>
<protein>
    <submittedName>
        <fullName evidence="1">Uncharacterized protein</fullName>
    </submittedName>
</protein>
<dbReference type="EMBL" id="WJYN01000002">
    <property type="protein sequence ID" value="MRS98167.1"/>
    <property type="molecule type" value="Genomic_DNA"/>
</dbReference>
<accession>A0A7X2HKG6</accession>
<proteinExistence type="predicted"/>
<dbReference type="AlphaFoldDB" id="A0A7X2HKG6"/>
<name>A0A7X2HKG6_RALPI</name>
<evidence type="ECO:0000313" key="1">
    <source>
        <dbReference type="EMBL" id="MRS98167.1"/>
    </source>
</evidence>
<sequence>MSDKALELLLQEREIRKLLDDHLRLTVEKMEAIAGKLESRSDETLAAVDQAKRDLIEAKAAVATELANAKKDIGELAVQRTLSVFSEARNVVVAVGLLAIPLIVGSGFVGFNSLKSSSIAFVDAKVREWMSVSMPNSPVKETLERLRNRAVVDALTIQLARQTYSQQSAFSRVQLSADEKARLCQVMLDLDTSDSTFMDAARVIEASKGPLFAGYDHDLQLRDVINTVLADSKYSNRKRDIIFETLWREESLLDASVAVLKKDRIPDPWALFAFKNVSRYAPRDAEQYASKMLSSTYFGNQREAADFLAAQKPLDSSLSKWLDALRSKQSKQYPVIAATIASQMVASRNRSLLFPTDSPNPASSPEVQSTAASLLYDAVQSGASLRLSGHGVNPETVQWVSSTKTQTQMANLYGLRAYFEDDSLLTTVLSKSLGDVGKLANTISALEVPDGQSYFASIQLSLPSSGWLQIQGGMRLAPPVVVGSIRLSKVSDELVAFWRAPSGQFMTGKVSAGSNLSGARFSYCVFRGA</sequence>
<organism evidence="1 2">
    <name type="scientific">Ralstonia pickettii</name>
    <name type="common">Burkholderia pickettii</name>
    <dbReference type="NCBI Taxonomy" id="329"/>
    <lineage>
        <taxon>Bacteria</taxon>
        <taxon>Pseudomonadati</taxon>
        <taxon>Pseudomonadota</taxon>
        <taxon>Betaproteobacteria</taxon>
        <taxon>Burkholderiales</taxon>
        <taxon>Burkholderiaceae</taxon>
        <taxon>Ralstonia</taxon>
    </lineage>
</organism>